<name>A0ACB8TIV4_9AGAM</name>
<dbReference type="Proteomes" id="UP000814140">
    <property type="component" value="Unassembled WGS sequence"/>
</dbReference>
<proteinExistence type="predicted"/>
<evidence type="ECO:0000313" key="1">
    <source>
        <dbReference type="EMBL" id="KAI0068316.1"/>
    </source>
</evidence>
<comment type="caution">
    <text evidence="1">The sequence shown here is derived from an EMBL/GenBank/DDBJ whole genome shotgun (WGS) entry which is preliminary data.</text>
</comment>
<organism evidence="1 2">
    <name type="scientific">Artomyces pyxidatus</name>
    <dbReference type="NCBI Taxonomy" id="48021"/>
    <lineage>
        <taxon>Eukaryota</taxon>
        <taxon>Fungi</taxon>
        <taxon>Dikarya</taxon>
        <taxon>Basidiomycota</taxon>
        <taxon>Agaricomycotina</taxon>
        <taxon>Agaricomycetes</taxon>
        <taxon>Russulales</taxon>
        <taxon>Auriscalpiaceae</taxon>
        <taxon>Artomyces</taxon>
    </lineage>
</organism>
<reference evidence="1" key="2">
    <citation type="journal article" date="2022" name="New Phytol.">
        <title>Evolutionary transition to the ectomycorrhizal habit in the genomes of a hyperdiverse lineage of mushroom-forming fungi.</title>
        <authorList>
            <person name="Looney B."/>
            <person name="Miyauchi S."/>
            <person name="Morin E."/>
            <person name="Drula E."/>
            <person name="Courty P.E."/>
            <person name="Kohler A."/>
            <person name="Kuo A."/>
            <person name="LaButti K."/>
            <person name="Pangilinan J."/>
            <person name="Lipzen A."/>
            <person name="Riley R."/>
            <person name="Andreopoulos W."/>
            <person name="He G."/>
            <person name="Johnson J."/>
            <person name="Nolan M."/>
            <person name="Tritt A."/>
            <person name="Barry K.W."/>
            <person name="Grigoriev I.V."/>
            <person name="Nagy L.G."/>
            <person name="Hibbett D."/>
            <person name="Henrissat B."/>
            <person name="Matheny P.B."/>
            <person name="Labbe J."/>
            <person name="Martin F.M."/>
        </authorList>
    </citation>
    <scope>NUCLEOTIDE SEQUENCE</scope>
    <source>
        <strain evidence="1">HHB10654</strain>
    </source>
</reference>
<reference evidence="1" key="1">
    <citation type="submission" date="2021-03" db="EMBL/GenBank/DDBJ databases">
        <authorList>
            <consortium name="DOE Joint Genome Institute"/>
            <person name="Ahrendt S."/>
            <person name="Looney B.P."/>
            <person name="Miyauchi S."/>
            <person name="Morin E."/>
            <person name="Drula E."/>
            <person name="Courty P.E."/>
            <person name="Chicoki N."/>
            <person name="Fauchery L."/>
            <person name="Kohler A."/>
            <person name="Kuo A."/>
            <person name="Labutti K."/>
            <person name="Pangilinan J."/>
            <person name="Lipzen A."/>
            <person name="Riley R."/>
            <person name="Andreopoulos W."/>
            <person name="He G."/>
            <person name="Johnson J."/>
            <person name="Barry K.W."/>
            <person name="Grigoriev I.V."/>
            <person name="Nagy L."/>
            <person name="Hibbett D."/>
            <person name="Henrissat B."/>
            <person name="Matheny P.B."/>
            <person name="Labbe J."/>
            <person name="Martin F."/>
        </authorList>
    </citation>
    <scope>NUCLEOTIDE SEQUENCE</scope>
    <source>
        <strain evidence="1">HHB10654</strain>
    </source>
</reference>
<sequence>MEPSSSSSTLNRPSAYDSLDNPVGDPDKRSGHAHVFELELEAAPGNESYLPDSRTVCFRQRLASTYPGFYKNAFRFASYVKGPSPKVDLPEPSPWLLRFPFRGQVHGHLVESQFIRLTRPLTAPWLLLLLGAAYIVGLAFFSRTQSFLVPAESFITCTSTYWAANDGCGLDGQQCGPFENSTFDFRCPAQCASVDLQNPRTVGNEQVDFRPLIVGGGDDNFTYRGDSFICAAALQAGLISNSRGGCGTLSLVGNFTNFLPRTANGLTSIGFPTVFPLSFRFSDTSPFAHCTDLRNEALVLNVLVTVLLFLILRPKPIVLFWCLVCIGFWHVTLFSQPRSNPPDLADAFGTFLPALFICYAFWRLAFRFVMPVFVTKMPIEAMVLYLGPYWVFVLTNLTTDKIPIDRLTAADIKAQPGGITALIIIVIIVSFLAVNQARVIRKTGWLPYYLGWYILGGLVVLVLALLPTLHIRIHHYIIAMVLMPGTAFPTRLSALFQGILLGMFLSGAAAYGFDSILQTAAQLRRDAAIGTDLPDFLTNATSYNATLPWQNQTIFWSSLPRDEGWDGFALLVDDVERYVGTALNYSLAALETGIPHFFRLAFTSDGVAGDFTKAATLWPNGTWVDPSPGPS</sequence>
<keyword evidence="2" id="KW-1185">Reference proteome</keyword>
<evidence type="ECO:0000313" key="2">
    <source>
        <dbReference type="Proteomes" id="UP000814140"/>
    </source>
</evidence>
<accession>A0ACB8TIV4</accession>
<gene>
    <name evidence="1" type="ORF">BV25DRAFT_1818708</name>
</gene>
<protein>
    <submittedName>
        <fullName evidence="1">Uncharacterized protein</fullName>
    </submittedName>
</protein>
<dbReference type="EMBL" id="MU277188">
    <property type="protein sequence ID" value="KAI0068316.1"/>
    <property type="molecule type" value="Genomic_DNA"/>
</dbReference>